<reference evidence="2 3" key="1">
    <citation type="submission" date="2019-06" db="EMBL/GenBank/DDBJ databases">
        <title>Genomic Encyclopedia of Type Strains, Phase IV (KMG-V): Genome sequencing to study the core and pangenomes of soil and plant-associated prokaryotes.</title>
        <authorList>
            <person name="Whitman W."/>
        </authorList>
    </citation>
    <scope>NUCLEOTIDE SEQUENCE [LARGE SCALE GENOMIC DNA]</scope>
    <source>
        <strain evidence="2 3">BR 10556</strain>
    </source>
</reference>
<keyword evidence="3" id="KW-1185">Reference proteome</keyword>
<accession>A0A560JSE4</accession>
<evidence type="ECO:0000259" key="1">
    <source>
        <dbReference type="Pfam" id="PF00535"/>
    </source>
</evidence>
<name>A0A560JSE4_9BRAD</name>
<dbReference type="Proteomes" id="UP000315914">
    <property type="component" value="Unassembled WGS sequence"/>
</dbReference>
<dbReference type="PANTHER" id="PTHR22916:SF3">
    <property type="entry name" value="UDP-GLCNAC:BETAGAL BETA-1,3-N-ACETYLGLUCOSAMINYLTRANSFERASE-LIKE PROTEIN 1"/>
    <property type="match status" value="1"/>
</dbReference>
<organism evidence="2 3">
    <name type="scientific">Bradyrhizobium sacchari</name>
    <dbReference type="NCBI Taxonomy" id="1399419"/>
    <lineage>
        <taxon>Bacteria</taxon>
        <taxon>Pseudomonadati</taxon>
        <taxon>Pseudomonadota</taxon>
        <taxon>Alphaproteobacteria</taxon>
        <taxon>Hyphomicrobiales</taxon>
        <taxon>Nitrobacteraceae</taxon>
        <taxon>Bradyrhizobium</taxon>
    </lineage>
</organism>
<proteinExistence type="predicted"/>
<dbReference type="InterPro" id="IPR029044">
    <property type="entry name" value="Nucleotide-diphossugar_trans"/>
</dbReference>
<dbReference type="RefSeq" id="WP_136615250.1">
    <property type="nucleotide sequence ID" value="NZ_LWIG01000012.1"/>
</dbReference>
<evidence type="ECO:0000313" key="2">
    <source>
        <dbReference type="EMBL" id="TWB72444.1"/>
    </source>
</evidence>
<protein>
    <submittedName>
        <fullName evidence="2">Glycosyl transferase family 2</fullName>
    </submittedName>
</protein>
<dbReference type="Pfam" id="PF00535">
    <property type="entry name" value="Glycos_transf_2"/>
    <property type="match status" value="1"/>
</dbReference>
<dbReference type="InterPro" id="IPR001173">
    <property type="entry name" value="Glyco_trans_2-like"/>
</dbReference>
<dbReference type="OrthoDB" id="174925at2"/>
<dbReference type="GO" id="GO:0016758">
    <property type="term" value="F:hexosyltransferase activity"/>
    <property type="evidence" value="ECO:0007669"/>
    <property type="project" value="UniProtKB-ARBA"/>
</dbReference>
<sequence length="295" mass="32744">MTILPLVSIVMSMRNSALTVAEAVQSVQLQVLQDWELILIDDGSTDGSSAIVEQFNDKRIRLVREPSSAGLATRLNQAITFSRGEFIARMDADDVCFPERLALQIERLQLDPSLDLVGCGAVVFSSEGALIGEMPIGLTHQDIVARRFSGFPLPHPTWCGRASWFRRNPYDPRPAYAEDHELLLRTLHTSKFAGLDRVLLGYRQDRLDLRKILPGRASLARSFWRYGLEGGEIWPALQGVAGQVVKGVIDIATVGVGINAPMQKSRLKPVCDLTSVRWRSLQEKLPQARAPQCSE</sequence>
<dbReference type="STRING" id="1399419.A5906_33405"/>
<feature type="domain" description="Glycosyltransferase 2-like" evidence="1">
    <location>
        <begin position="8"/>
        <end position="125"/>
    </location>
</feature>
<evidence type="ECO:0000313" key="3">
    <source>
        <dbReference type="Proteomes" id="UP000315914"/>
    </source>
</evidence>
<comment type="caution">
    <text evidence="2">The sequence shown here is derived from an EMBL/GenBank/DDBJ whole genome shotgun (WGS) entry which is preliminary data.</text>
</comment>
<keyword evidence="2" id="KW-0808">Transferase</keyword>
<dbReference type="SUPFAM" id="SSF53448">
    <property type="entry name" value="Nucleotide-diphospho-sugar transferases"/>
    <property type="match status" value="1"/>
</dbReference>
<dbReference type="PANTHER" id="PTHR22916">
    <property type="entry name" value="GLYCOSYLTRANSFERASE"/>
    <property type="match status" value="1"/>
</dbReference>
<dbReference type="CDD" id="cd00761">
    <property type="entry name" value="Glyco_tranf_GTA_type"/>
    <property type="match status" value="1"/>
</dbReference>
<dbReference type="EMBL" id="VITW01000006">
    <property type="protein sequence ID" value="TWB72444.1"/>
    <property type="molecule type" value="Genomic_DNA"/>
</dbReference>
<dbReference type="Gene3D" id="3.90.550.10">
    <property type="entry name" value="Spore Coat Polysaccharide Biosynthesis Protein SpsA, Chain A"/>
    <property type="match status" value="1"/>
</dbReference>
<gene>
    <name evidence="2" type="ORF">FBZ95_106159</name>
</gene>
<dbReference type="AlphaFoldDB" id="A0A560JSE4"/>